<name>A0A6L2KTJ9_TANCI</name>
<comment type="similarity">
    <text evidence="7">Belongs to the protein kinase superfamily.</text>
</comment>
<evidence type="ECO:0000256" key="3">
    <source>
        <dbReference type="ARBA" id="ARBA00022741"/>
    </source>
</evidence>
<evidence type="ECO:0000256" key="7">
    <source>
        <dbReference type="RuleBase" id="RU000304"/>
    </source>
</evidence>
<evidence type="ECO:0000313" key="9">
    <source>
        <dbReference type="EMBL" id="GEU52901.1"/>
    </source>
</evidence>
<dbReference type="SUPFAM" id="SSF56112">
    <property type="entry name" value="Protein kinase-like (PK-like)"/>
    <property type="match status" value="2"/>
</dbReference>
<dbReference type="Pfam" id="PF07714">
    <property type="entry name" value="PK_Tyr_Ser-Thr"/>
    <property type="match status" value="1"/>
</dbReference>
<dbReference type="Gene3D" id="1.10.510.10">
    <property type="entry name" value="Transferase(Phosphotransferase) domain 1"/>
    <property type="match status" value="1"/>
</dbReference>
<feature type="binding site" evidence="6">
    <location>
        <position position="278"/>
    </location>
    <ligand>
        <name>ATP</name>
        <dbReference type="ChEBI" id="CHEBI:30616"/>
    </ligand>
</feature>
<dbReference type="PROSITE" id="PS50011">
    <property type="entry name" value="PROTEIN_KINASE_DOM"/>
    <property type="match status" value="1"/>
</dbReference>
<dbReference type="SMART" id="SM00220">
    <property type="entry name" value="S_TKc"/>
    <property type="match status" value="1"/>
</dbReference>
<feature type="domain" description="Protein kinase" evidence="8">
    <location>
        <begin position="1"/>
        <end position="285"/>
    </location>
</feature>
<protein>
    <submittedName>
        <fullName evidence="9">Serine/threonine/dual specificity protein kinase, catalytic domain-containing protein</fullName>
    </submittedName>
</protein>
<dbReference type="GO" id="GO:0009506">
    <property type="term" value="C:plasmodesma"/>
    <property type="evidence" value="ECO:0007669"/>
    <property type="project" value="TreeGrafter"/>
</dbReference>
<evidence type="ECO:0000256" key="5">
    <source>
        <dbReference type="ARBA" id="ARBA00022840"/>
    </source>
</evidence>
<keyword evidence="1 7" id="KW-0723">Serine/threonine-protein kinase</keyword>
<keyword evidence="3 6" id="KW-0547">Nucleotide-binding</keyword>
<proteinExistence type="inferred from homology"/>
<dbReference type="InterPro" id="IPR008271">
    <property type="entry name" value="Ser/Thr_kinase_AS"/>
</dbReference>
<dbReference type="Gene3D" id="3.30.200.20">
    <property type="entry name" value="Phosphorylase Kinase, domain 1"/>
    <property type="match status" value="2"/>
</dbReference>
<dbReference type="PROSITE" id="PS00107">
    <property type="entry name" value="PROTEIN_KINASE_ATP"/>
    <property type="match status" value="1"/>
</dbReference>
<dbReference type="InterPro" id="IPR011009">
    <property type="entry name" value="Kinase-like_dom_sf"/>
</dbReference>
<evidence type="ECO:0000256" key="2">
    <source>
        <dbReference type="ARBA" id="ARBA00022679"/>
    </source>
</evidence>
<organism evidence="9">
    <name type="scientific">Tanacetum cinerariifolium</name>
    <name type="common">Dalmatian daisy</name>
    <name type="synonym">Chrysanthemum cinerariifolium</name>
    <dbReference type="NCBI Taxonomy" id="118510"/>
    <lineage>
        <taxon>Eukaryota</taxon>
        <taxon>Viridiplantae</taxon>
        <taxon>Streptophyta</taxon>
        <taxon>Embryophyta</taxon>
        <taxon>Tracheophyta</taxon>
        <taxon>Spermatophyta</taxon>
        <taxon>Magnoliopsida</taxon>
        <taxon>eudicotyledons</taxon>
        <taxon>Gunneridae</taxon>
        <taxon>Pentapetalae</taxon>
        <taxon>asterids</taxon>
        <taxon>campanulids</taxon>
        <taxon>Asterales</taxon>
        <taxon>Asteraceae</taxon>
        <taxon>Asteroideae</taxon>
        <taxon>Anthemideae</taxon>
        <taxon>Anthemidinae</taxon>
        <taxon>Tanacetum</taxon>
    </lineage>
</organism>
<keyword evidence="5 6" id="KW-0067">ATP-binding</keyword>
<comment type="caution">
    <text evidence="9">The sequence shown here is derived from an EMBL/GenBank/DDBJ whole genome shotgun (WGS) entry which is preliminary data.</text>
</comment>
<dbReference type="EMBL" id="BKCJ010003088">
    <property type="protein sequence ID" value="GEU52901.1"/>
    <property type="molecule type" value="Genomic_DNA"/>
</dbReference>
<dbReference type="GO" id="GO:0005886">
    <property type="term" value="C:plasma membrane"/>
    <property type="evidence" value="ECO:0007669"/>
    <property type="project" value="TreeGrafter"/>
</dbReference>
<accession>A0A6L2KTJ9</accession>
<keyword evidence="2" id="KW-0808">Transferase</keyword>
<dbReference type="GO" id="GO:0005524">
    <property type="term" value="F:ATP binding"/>
    <property type="evidence" value="ECO:0007669"/>
    <property type="project" value="UniProtKB-UniRule"/>
</dbReference>
<dbReference type="AlphaFoldDB" id="A0A6L2KTJ9"/>
<gene>
    <name evidence="9" type="ORF">Tci_024879</name>
</gene>
<dbReference type="InterPro" id="IPR000719">
    <property type="entry name" value="Prot_kinase_dom"/>
</dbReference>
<dbReference type="PROSITE" id="PS00108">
    <property type="entry name" value="PROTEIN_KINASE_ST"/>
    <property type="match status" value="1"/>
</dbReference>
<sequence length="285" mass="32809">MEVWECYKGEYDFQAEIDVEIKRSNMDFNQGAIEFWVEIEILSKFRHSYIIFLLGYCEKTGNREMILVYEYMSNGSPYDHLHKNRANRSNSSPLTWVQILNICVGAARGLDYLHTGTSVQFRVIHHDVKSSNIFLNENLEAKISTLGYRELVLRISHTQLLMFILVRPALDFTLDEQQHRLAGWAKHCIREGHYIGRNWLSQWGGVATVSQQVVSNNKEPKTKTLMKFTYTELRSATRNFWQDSVIGEGGFGKVYKGWLDSITYNPLGADDKLALAVKISKPDSA</sequence>
<evidence type="ECO:0000256" key="6">
    <source>
        <dbReference type="PROSITE-ProRule" id="PRU10141"/>
    </source>
</evidence>
<reference evidence="9" key="1">
    <citation type="journal article" date="2019" name="Sci. Rep.">
        <title>Draft genome of Tanacetum cinerariifolium, the natural source of mosquito coil.</title>
        <authorList>
            <person name="Yamashiro T."/>
            <person name="Shiraishi A."/>
            <person name="Satake H."/>
            <person name="Nakayama K."/>
        </authorList>
    </citation>
    <scope>NUCLEOTIDE SEQUENCE</scope>
</reference>
<evidence type="ECO:0000256" key="1">
    <source>
        <dbReference type="ARBA" id="ARBA00022527"/>
    </source>
</evidence>
<dbReference type="InterPro" id="IPR017441">
    <property type="entry name" value="Protein_kinase_ATP_BS"/>
</dbReference>
<dbReference type="GO" id="GO:0004714">
    <property type="term" value="F:transmembrane receptor protein tyrosine kinase activity"/>
    <property type="evidence" value="ECO:0007669"/>
    <property type="project" value="InterPro"/>
</dbReference>
<dbReference type="PANTHER" id="PTHR27003">
    <property type="entry name" value="OS07G0166700 PROTEIN"/>
    <property type="match status" value="1"/>
</dbReference>
<keyword evidence="4 9" id="KW-0418">Kinase</keyword>
<dbReference type="GO" id="GO:0004674">
    <property type="term" value="F:protein serine/threonine kinase activity"/>
    <property type="evidence" value="ECO:0007669"/>
    <property type="project" value="UniProtKB-KW"/>
</dbReference>
<dbReference type="InterPro" id="IPR001245">
    <property type="entry name" value="Ser-Thr/Tyr_kinase_cat_dom"/>
</dbReference>
<evidence type="ECO:0000256" key="4">
    <source>
        <dbReference type="ARBA" id="ARBA00022777"/>
    </source>
</evidence>
<dbReference type="InterPro" id="IPR045272">
    <property type="entry name" value="ANXUR1/2-like"/>
</dbReference>
<evidence type="ECO:0000259" key="8">
    <source>
        <dbReference type="PROSITE" id="PS50011"/>
    </source>
</evidence>
<dbReference type="PANTHER" id="PTHR27003:SF390">
    <property type="entry name" value="PROTEIN KINASE DOMAIN-CONTAINING PROTEIN"/>
    <property type="match status" value="1"/>
</dbReference>